<dbReference type="AlphaFoldDB" id="A0A2P5A6H9"/>
<organism evidence="1 2">
    <name type="scientific">Parasponia andersonii</name>
    <name type="common">Sponia andersonii</name>
    <dbReference type="NCBI Taxonomy" id="3476"/>
    <lineage>
        <taxon>Eukaryota</taxon>
        <taxon>Viridiplantae</taxon>
        <taxon>Streptophyta</taxon>
        <taxon>Embryophyta</taxon>
        <taxon>Tracheophyta</taxon>
        <taxon>Spermatophyta</taxon>
        <taxon>Magnoliopsida</taxon>
        <taxon>eudicotyledons</taxon>
        <taxon>Gunneridae</taxon>
        <taxon>Pentapetalae</taxon>
        <taxon>rosids</taxon>
        <taxon>fabids</taxon>
        <taxon>Rosales</taxon>
        <taxon>Cannabaceae</taxon>
        <taxon>Parasponia</taxon>
    </lineage>
</organism>
<reference evidence="2" key="1">
    <citation type="submission" date="2016-06" db="EMBL/GenBank/DDBJ databases">
        <title>Parallel loss of symbiosis genes in relatives of nitrogen-fixing non-legume Parasponia.</title>
        <authorList>
            <person name="Van Velzen R."/>
            <person name="Holmer R."/>
            <person name="Bu F."/>
            <person name="Rutten L."/>
            <person name="Van Zeijl A."/>
            <person name="Liu W."/>
            <person name="Santuari L."/>
            <person name="Cao Q."/>
            <person name="Sharma T."/>
            <person name="Shen D."/>
            <person name="Roswanjaya Y."/>
            <person name="Wardhani T."/>
            <person name="Kalhor M.S."/>
            <person name="Jansen J."/>
            <person name="Van den Hoogen J."/>
            <person name="Gungor B."/>
            <person name="Hartog M."/>
            <person name="Hontelez J."/>
            <person name="Verver J."/>
            <person name="Yang W.-C."/>
            <person name="Schijlen E."/>
            <person name="Repin R."/>
            <person name="Schilthuizen M."/>
            <person name="Schranz E."/>
            <person name="Heidstra R."/>
            <person name="Miyata K."/>
            <person name="Fedorova E."/>
            <person name="Kohlen W."/>
            <person name="Bisseling T."/>
            <person name="Smit S."/>
            <person name="Geurts R."/>
        </authorList>
    </citation>
    <scope>NUCLEOTIDE SEQUENCE [LARGE SCALE GENOMIC DNA]</scope>
    <source>
        <strain evidence="2">cv. WU1-14</strain>
    </source>
</reference>
<protein>
    <submittedName>
        <fullName evidence="1">Uncharacterized protein</fullName>
    </submittedName>
</protein>
<sequence length="118" mass="13549">MRLKPVFFCRDYTRQNNVSNNGRGECRPENHDLALTLQENRRNLEVLSIHLRRALRPSNGIQPRVGIPLLVRPRQAPENVTSWERLKVKGGVGALFGDEGEFISIKDHLQVDMHVIKN</sequence>
<keyword evidence="2" id="KW-1185">Reference proteome</keyword>
<name>A0A2P5A6H9_PARAD</name>
<evidence type="ECO:0000313" key="1">
    <source>
        <dbReference type="EMBL" id="PON32131.1"/>
    </source>
</evidence>
<accession>A0A2P5A6H9</accession>
<dbReference type="EMBL" id="JXTB01000863">
    <property type="protein sequence ID" value="PON32131.1"/>
    <property type="molecule type" value="Genomic_DNA"/>
</dbReference>
<proteinExistence type="predicted"/>
<comment type="caution">
    <text evidence="1">The sequence shown here is derived from an EMBL/GenBank/DDBJ whole genome shotgun (WGS) entry which is preliminary data.</text>
</comment>
<evidence type="ECO:0000313" key="2">
    <source>
        <dbReference type="Proteomes" id="UP000237105"/>
    </source>
</evidence>
<gene>
    <name evidence="1" type="ORF">PanWU01x14_363930</name>
</gene>
<dbReference type="Proteomes" id="UP000237105">
    <property type="component" value="Unassembled WGS sequence"/>
</dbReference>